<evidence type="ECO:0000259" key="11">
    <source>
        <dbReference type="PROSITE" id="PS50240"/>
    </source>
</evidence>
<dbReference type="OrthoDB" id="9028152at2759"/>
<evidence type="ECO:0000256" key="5">
    <source>
        <dbReference type="ARBA" id="ARBA00023157"/>
    </source>
</evidence>
<dbReference type="PROSITE" id="PS51888">
    <property type="entry name" value="CLIP"/>
    <property type="match status" value="1"/>
</dbReference>
<evidence type="ECO:0000256" key="9">
    <source>
        <dbReference type="RuleBase" id="RU366078"/>
    </source>
</evidence>
<name>A0A2J7Q299_9NEOP</name>
<evidence type="ECO:0000259" key="12">
    <source>
        <dbReference type="PROSITE" id="PS51888"/>
    </source>
</evidence>
<dbReference type="Gene3D" id="3.30.1640.30">
    <property type="match status" value="1"/>
</dbReference>
<comment type="caution">
    <text evidence="13">The sequence shown here is derived from an EMBL/GenBank/DDBJ whole genome shotgun (WGS) entry which is preliminary data.</text>
</comment>
<dbReference type="EMBL" id="NEVH01019373">
    <property type="protein sequence ID" value="PNF22708.1"/>
    <property type="molecule type" value="Genomic_DNA"/>
</dbReference>
<feature type="region of interest" description="Disordered" evidence="10">
    <location>
        <begin position="128"/>
        <end position="158"/>
    </location>
</feature>
<evidence type="ECO:0000256" key="10">
    <source>
        <dbReference type="SAM" id="MobiDB-lite"/>
    </source>
</evidence>
<keyword evidence="3 8" id="KW-0378">Hydrolase</keyword>
<dbReference type="PANTHER" id="PTHR24256">
    <property type="entry name" value="TRYPTASE-RELATED"/>
    <property type="match status" value="1"/>
</dbReference>
<feature type="domain" description="Clip" evidence="12">
    <location>
        <begin position="167"/>
        <end position="220"/>
    </location>
</feature>
<evidence type="ECO:0000256" key="1">
    <source>
        <dbReference type="ARBA" id="ARBA00022670"/>
    </source>
</evidence>
<dbReference type="InParanoid" id="A0A2J7Q299"/>
<evidence type="ECO:0000256" key="3">
    <source>
        <dbReference type="ARBA" id="ARBA00022801"/>
    </source>
</evidence>
<dbReference type="FunFam" id="2.40.10.10:FF:000084">
    <property type="entry name" value="Serine protease easter"/>
    <property type="match status" value="1"/>
</dbReference>
<dbReference type="InterPro" id="IPR038565">
    <property type="entry name" value="CLIP_sf"/>
</dbReference>
<keyword evidence="14" id="KW-1185">Reference proteome</keyword>
<protein>
    <recommendedName>
        <fullName evidence="9">CLIP domain-containing serine protease</fullName>
        <ecNumber evidence="8">3.4.21.-</ecNumber>
    </recommendedName>
</protein>
<keyword evidence="4 8" id="KW-0720">Serine protease</keyword>
<keyword evidence="1 8" id="KW-0645">Protease</keyword>
<dbReference type="FunCoup" id="A0A2J7Q299">
    <property type="interactions" value="11"/>
</dbReference>
<dbReference type="Gene3D" id="2.40.10.10">
    <property type="entry name" value="Trypsin-like serine proteases"/>
    <property type="match status" value="2"/>
</dbReference>
<dbReference type="InterPro" id="IPR009003">
    <property type="entry name" value="Peptidase_S1_PA"/>
</dbReference>
<sequence length="544" mass="60205">MPQLSVGGRRKTSSRKLSWLQTREGGDAGKEVAEDTEGYSRKGVLLKSHHSRRVLRGGAPRQDREKWQPQTRQVAVADPTIMEPRVPASLPQQEQQTTEKEGSENVQIYRVFSSATVTPDVSFAAALRGSAAEQNQRPQGSHVPVAPATTKKHSVPAPALQTETEYSYHGGSGCVGQCVRIQECQQLLSLFKQKPLPTQSVQLLRQSHCGFEGINPKVCCPNSQSVTPIATSSGGGGYMQPVWNTKPQEQRLASSWESHRNARLVPAKECGIDNSQRIWGGNRTDLEQYPWTALFEYQSPTGIKKFLCGGALITKRYVVTAAHCLARSELRGYTLLTVRLGEFDTEQNPDCERDLFSGKESCAPFPEDFGVQRIIIHPEYEARSTNRFNDIGLVRLDREAQFVREFVKPICLPFDEAVSNRHLGEELVVTGWGRTETMKASNVKLQVWLPVVSNEDCGRVYREKRLDIGDGQLCAGGVDGKDSCTGDSGGPLMSTGVSSRDGRSRYFLAGVVSFGPDPCGRKDWPGVYTRVARYTDWILNQLAD</sequence>
<organism evidence="13 14">
    <name type="scientific">Cryptotermes secundus</name>
    <dbReference type="NCBI Taxonomy" id="105785"/>
    <lineage>
        <taxon>Eukaryota</taxon>
        <taxon>Metazoa</taxon>
        <taxon>Ecdysozoa</taxon>
        <taxon>Arthropoda</taxon>
        <taxon>Hexapoda</taxon>
        <taxon>Insecta</taxon>
        <taxon>Pterygota</taxon>
        <taxon>Neoptera</taxon>
        <taxon>Polyneoptera</taxon>
        <taxon>Dictyoptera</taxon>
        <taxon>Blattodea</taxon>
        <taxon>Blattoidea</taxon>
        <taxon>Termitoidae</taxon>
        <taxon>Kalotermitidae</taxon>
        <taxon>Cryptotermitinae</taxon>
        <taxon>Cryptotermes</taxon>
    </lineage>
</organism>
<feature type="domain" description="Peptidase S1" evidence="11">
    <location>
        <begin position="278"/>
        <end position="543"/>
    </location>
</feature>
<dbReference type="AlphaFoldDB" id="A0A2J7Q299"/>
<keyword evidence="6" id="KW-0325">Glycoprotein</keyword>
<dbReference type="EC" id="3.4.21.-" evidence="8"/>
<dbReference type="InterPro" id="IPR018114">
    <property type="entry name" value="TRYPSIN_HIS"/>
</dbReference>
<accession>A0A2J7Q299</accession>
<dbReference type="FunFam" id="2.40.10.10:FF:000028">
    <property type="entry name" value="Serine protease easter"/>
    <property type="match status" value="1"/>
</dbReference>
<keyword evidence="2" id="KW-0732">Signal</keyword>
<dbReference type="STRING" id="105785.A0A2J7Q299"/>
<keyword evidence="5" id="KW-1015">Disulfide bond</keyword>
<dbReference type="GO" id="GO:0005576">
    <property type="term" value="C:extracellular region"/>
    <property type="evidence" value="ECO:0007669"/>
    <property type="project" value="UniProtKB-SubCell"/>
</dbReference>
<evidence type="ECO:0000256" key="6">
    <source>
        <dbReference type="ARBA" id="ARBA00023180"/>
    </source>
</evidence>
<keyword evidence="9" id="KW-0964">Secreted</keyword>
<dbReference type="InterPro" id="IPR001254">
    <property type="entry name" value="Trypsin_dom"/>
</dbReference>
<proteinExistence type="inferred from homology"/>
<dbReference type="InterPro" id="IPR043504">
    <property type="entry name" value="Peptidase_S1_PA_chymotrypsin"/>
</dbReference>
<dbReference type="SMART" id="SM00680">
    <property type="entry name" value="CLIP"/>
    <property type="match status" value="1"/>
</dbReference>
<dbReference type="SMART" id="SM00020">
    <property type="entry name" value="Tryp_SPc"/>
    <property type="match status" value="1"/>
</dbReference>
<feature type="region of interest" description="Disordered" evidence="10">
    <location>
        <begin position="1"/>
        <end position="103"/>
    </location>
</feature>
<dbReference type="InterPro" id="IPR001314">
    <property type="entry name" value="Peptidase_S1A"/>
</dbReference>
<dbReference type="PROSITE" id="PS50240">
    <property type="entry name" value="TRYPSIN_DOM"/>
    <property type="match status" value="1"/>
</dbReference>
<evidence type="ECO:0000256" key="2">
    <source>
        <dbReference type="ARBA" id="ARBA00022729"/>
    </source>
</evidence>
<dbReference type="InterPro" id="IPR022700">
    <property type="entry name" value="CLIP"/>
</dbReference>
<comment type="subcellular location">
    <subcellularLocation>
        <location evidence="9">Secreted</location>
    </subcellularLocation>
</comment>
<dbReference type="PROSITE" id="PS00135">
    <property type="entry name" value="TRYPSIN_SER"/>
    <property type="match status" value="1"/>
</dbReference>
<evidence type="ECO:0000313" key="14">
    <source>
        <dbReference type="Proteomes" id="UP000235965"/>
    </source>
</evidence>
<dbReference type="CDD" id="cd00190">
    <property type="entry name" value="Tryp_SPc"/>
    <property type="match status" value="1"/>
</dbReference>
<dbReference type="GO" id="GO:0006508">
    <property type="term" value="P:proteolysis"/>
    <property type="evidence" value="ECO:0007669"/>
    <property type="project" value="UniProtKB-KW"/>
</dbReference>
<dbReference type="PRINTS" id="PR00722">
    <property type="entry name" value="CHYMOTRYPSIN"/>
</dbReference>
<dbReference type="PROSITE" id="PS00134">
    <property type="entry name" value="TRYPSIN_HIS"/>
    <property type="match status" value="1"/>
</dbReference>
<dbReference type="Proteomes" id="UP000235965">
    <property type="component" value="Unassembled WGS sequence"/>
</dbReference>
<gene>
    <name evidence="13" type="primary">ea</name>
    <name evidence="13" type="ORF">B7P43_G07140</name>
</gene>
<evidence type="ECO:0000256" key="7">
    <source>
        <dbReference type="ARBA" id="ARBA00024195"/>
    </source>
</evidence>
<dbReference type="Pfam" id="PF12032">
    <property type="entry name" value="CLIP"/>
    <property type="match status" value="1"/>
</dbReference>
<feature type="compositionally biased region" description="Basic and acidic residues" evidence="10">
    <location>
        <begin position="24"/>
        <end position="33"/>
    </location>
</feature>
<reference evidence="13 14" key="1">
    <citation type="submission" date="2017-12" db="EMBL/GenBank/DDBJ databases">
        <title>Hemimetabolous genomes reveal molecular basis of termite eusociality.</title>
        <authorList>
            <person name="Harrison M.C."/>
            <person name="Jongepier E."/>
            <person name="Robertson H.M."/>
            <person name="Arning N."/>
            <person name="Bitard-Feildel T."/>
            <person name="Chao H."/>
            <person name="Childers C.P."/>
            <person name="Dinh H."/>
            <person name="Doddapaneni H."/>
            <person name="Dugan S."/>
            <person name="Gowin J."/>
            <person name="Greiner C."/>
            <person name="Han Y."/>
            <person name="Hu H."/>
            <person name="Hughes D.S.T."/>
            <person name="Huylmans A.-K."/>
            <person name="Kemena C."/>
            <person name="Kremer L.P.M."/>
            <person name="Lee S.L."/>
            <person name="Lopez-Ezquerra A."/>
            <person name="Mallet L."/>
            <person name="Monroy-Kuhn J.M."/>
            <person name="Moser A."/>
            <person name="Murali S.C."/>
            <person name="Muzny D.M."/>
            <person name="Otani S."/>
            <person name="Piulachs M.-D."/>
            <person name="Poelchau M."/>
            <person name="Qu J."/>
            <person name="Schaub F."/>
            <person name="Wada-Katsumata A."/>
            <person name="Worley K.C."/>
            <person name="Xie Q."/>
            <person name="Ylla G."/>
            <person name="Poulsen M."/>
            <person name="Gibbs R.A."/>
            <person name="Schal C."/>
            <person name="Richards S."/>
            <person name="Belles X."/>
            <person name="Korb J."/>
            <person name="Bornberg-Bauer E."/>
        </authorList>
    </citation>
    <scope>NUCLEOTIDE SEQUENCE [LARGE SCALE GENOMIC DNA]</scope>
    <source>
        <tissue evidence="13">Whole body</tissue>
    </source>
</reference>
<evidence type="ECO:0000313" key="13">
    <source>
        <dbReference type="EMBL" id="PNF22708.1"/>
    </source>
</evidence>
<dbReference type="InterPro" id="IPR033116">
    <property type="entry name" value="TRYPSIN_SER"/>
</dbReference>
<evidence type="ECO:0000256" key="8">
    <source>
        <dbReference type="RuleBase" id="RU363034"/>
    </source>
</evidence>
<dbReference type="InterPro" id="IPR051487">
    <property type="entry name" value="Ser/Thr_Proteases_Immune/Dev"/>
</dbReference>
<comment type="domain">
    <text evidence="9">The clip domain consists of 35-55 residues which are 'knitted' together usually by 3 conserved disulfide bonds forming a clip-like compact structure.</text>
</comment>
<dbReference type="Pfam" id="PF00089">
    <property type="entry name" value="Trypsin"/>
    <property type="match status" value="1"/>
</dbReference>
<dbReference type="GO" id="GO:0004252">
    <property type="term" value="F:serine-type endopeptidase activity"/>
    <property type="evidence" value="ECO:0007669"/>
    <property type="project" value="UniProtKB-UniRule"/>
</dbReference>
<comment type="similarity">
    <text evidence="7 9">Belongs to the peptidase S1 family. CLIP subfamily.</text>
</comment>
<dbReference type="SUPFAM" id="SSF50494">
    <property type="entry name" value="Trypsin-like serine proteases"/>
    <property type="match status" value="1"/>
</dbReference>
<evidence type="ECO:0000256" key="4">
    <source>
        <dbReference type="ARBA" id="ARBA00022825"/>
    </source>
</evidence>